<reference evidence="4" key="1">
    <citation type="submission" date="2021-01" db="EMBL/GenBank/DDBJ databases">
        <authorList>
            <person name="Corre E."/>
            <person name="Pelletier E."/>
            <person name="Niang G."/>
            <person name="Scheremetjew M."/>
            <person name="Finn R."/>
            <person name="Kale V."/>
            <person name="Holt S."/>
            <person name="Cochrane G."/>
            <person name="Meng A."/>
            <person name="Brown T."/>
            <person name="Cohen L."/>
        </authorList>
    </citation>
    <scope>NUCLEOTIDE SEQUENCE</scope>
    <source>
        <strain evidence="4">Clade-A-BCC118000</strain>
    </source>
</reference>
<feature type="compositionally biased region" description="Low complexity" evidence="3">
    <location>
        <begin position="390"/>
        <end position="405"/>
    </location>
</feature>
<feature type="region of interest" description="Disordered" evidence="3">
    <location>
        <begin position="1"/>
        <end position="150"/>
    </location>
</feature>
<feature type="repeat" description="ANK" evidence="2">
    <location>
        <begin position="544"/>
        <end position="576"/>
    </location>
</feature>
<dbReference type="PANTHER" id="PTHR24119">
    <property type="entry name" value="ACYL-COA-BINDING DOMAIN-CONTAINING PROTEIN 6"/>
    <property type="match status" value="1"/>
</dbReference>
<feature type="compositionally biased region" description="Basic and acidic residues" evidence="3">
    <location>
        <begin position="20"/>
        <end position="84"/>
    </location>
</feature>
<evidence type="ECO:0000256" key="2">
    <source>
        <dbReference type="PROSITE-ProRule" id="PRU00023"/>
    </source>
</evidence>
<evidence type="ECO:0000256" key="1">
    <source>
        <dbReference type="ARBA" id="ARBA00023121"/>
    </source>
</evidence>
<feature type="compositionally biased region" description="Basic and acidic residues" evidence="3">
    <location>
        <begin position="379"/>
        <end position="389"/>
    </location>
</feature>
<dbReference type="PANTHER" id="PTHR24119:SF0">
    <property type="entry name" value="ACYL-COA-BINDING DOMAIN-CONTAINING PROTEIN 6"/>
    <property type="match status" value="1"/>
</dbReference>
<name>A0A7R9T1V1_9CHLO</name>
<dbReference type="AlphaFoldDB" id="A0A7R9T1V1"/>
<dbReference type="Gene3D" id="1.25.40.20">
    <property type="entry name" value="Ankyrin repeat-containing domain"/>
    <property type="match status" value="1"/>
</dbReference>
<dbReference type="InterPro" id="IPR036770">
    <property type="entry name" value="Ankyrin_rpt-contain_sf"/>
</dbReference>
<dbReference type="SMART" id="SM00248">
    <property type="entry name" value="ANK"/>
    <property type="match status" value="2"/>
</dbReference>
<feature type="compositionally biased region" description="Basic and acidic residues" evidence="3">
    <location>
        <begin position="93"/>
        <end position="107"/>
    </location>
</feature>
<dbReference type="InterPro" id="IPR002110">
    <property type="entry name" value="Ankyrin_rpt"/>
</dbReference>
<dbReference type="EMBL" id="HBDX01001846">
    <property type="protein sequence ID" value="CAD8220860.1"/>
    <property type="molecule type" value="Transcribed_RNA"/>
</dbReference>
<evidence type="ECO:0000256" key="3">
    <source>
        <dbReference type="SAM" id="MobiDB-lite"/>
    </source>
</evidence>
<proteinExistence type="predicted"/>
<accession>A0A7R9T1V1</accession>
<dbReference type="PROSITE" id="PS50088">
    <property type="entry name" value="ANK_REPEAT"/>
    <property type="match status" value="1"/>
</dbReference>
<feature type="region of interest" description="Disordered" evidence="3">
    <location>
        <begin position="379"/>
        <end position="443"/>
    </location>
</feature>
<dbReference type="Pfam" id="PF12796">
    <property type="entry name" value="Ank_2"/>
    <property type="match status" value="1"/>
</dbReference>
<dbReference type="SUPFAM" id="SSF48403">
    <property type="entry name" value="Ankyrin repeat"/>
    <property type="match status" value="1"/>
</dbReference>
<feature type="compositionally biased region" description="Basic and acidic residues" evidence="3">
    <location>
        <begin position="1"/>
        <end position="11"/>
    </location>
</feature>
<keyword evidence="1" id="KW-0446">Lipid-binding</keyword>
<keyword evidence="2" id="KW-0040">ANK repeat</keyword>
<feature type="region of interest" description="Disordered" evidence="3">
    <location>
        <begin position="291"/>
        <end position="337"/>
    </location>
</feature>
<feature type="region of interest" description="Disordered" evidence="3">
    <location>
        <begin position="598"/>
        <end position="623"/>
    </location>
</feature>
<feature type="compositionally biased region" description="Polar residues" evidence="3">
    <location>
        <begin position="292"/>
        <end position="307"/>
    </location>
</feature>
<organism evidence="4">
    <name type="scientific">Ostreococcus sp. 'lucimarinus'</name>
    <dbReference type="NCBI Taxonomy" id="242159"/>
    <lineage>
        <taxon>Eukaryota</taxon>
        <taxon>Viridiplantae</taxon>
        <taxon>Chlorophyta</taxon>
        <taxon>Mamiellophyceae</taxon>
        <taxon>Mamiellales</taxon>
        <taxon>Bathycoccaceae</taxon>
        <taxon>Ostreococcus</taxon>
    </lineage>
</organism>
<dbReference type="GO" id="GO:0000062">
    <property type="term" value="F:fatty-acyl-CoA binding"/>
    <property type="evidence" value="ECO:0007669"/>
    <property type="project" value="TreeGrafter"/>
</dbReference>
<evidence type="ECO:0000313" key="4">
    <source>
        <dbReference type="EMBL" id="CAD8220860.1"/>
    </source>
</evidence>
<sequence>MASRERSEALRRAMARHRAARGDAGRGEREETRDAGRAATEDANARARRRAEARGVDARRREGDEGWRAMARARAESRRARETAKGAGGRSEAGARDDDARGRRRGETANGTEGRADATDAREKARANETTREEAATRARRETSVATVATGRRASAAARCFCFASAGDEETRTLEDLDDEAAREGAETFASTSRAVEAVVEPVVTATRVAEGEDADSSERERVALDRARMEREVRELEIRLRSEEDALRARERSLVERENRIAERERLAADKETEAERRLAELQIEEKRLLNVSQSQRRQDSSTNATAAPEGDLSDVGEAGLKTELGRMRKTTKQFTEKERAMIEQINALRRARDASEARVRSLADELKDTKKDYEMWSKEEKATERKYSSVAAQSPAESSPSPARTTLDDRDLPEWLRSPEPARRDTNLGSPVGPDSVSPTYKKFSPAKLIIPEEASSKTSIEKDAPKTLRENGVQHPIFSAVRNGRVSEAQEILVHNSAEFDVDTRDSFGNTVLIVAAQNNRKRVTKMCVRAGVPLDARNKQGNTALHYCYGYGYFELGEYLVSKGADERVTNAAGETAYDGLSAENRRALESTRRAIVASRDAKRRSRPTAPDRDEASYLASYSDAESAVSFTDDDE</sequence>
<feature type="region of interest" description="Disordered" evidence="3">
    <location>
        <begin position="249"/>
        <end position="276"/>
    </location>
</feature>
<dbReference type="PROSITE" id="PS50297">
    <property type="entry name" value="ANK_REP_REGION"/>
    <property type="match status" value="1"/>
</dbReference>
<gene>
    <name evidence="4" type="ORF">OLUC0939_LOCUS1580</name>
</gene>
<protein>
    <submittedName>
        <fullName evidence="4">Uncharacterized protein</fullName>
    </submittedName>
</protein>
<feature type="compositionally biased region" description="Basic and acidic residues" evidence="3">
    <location>
        <begin position="114"/>
        <end position="143"/>
    </location>
</feature>